<evidence type="ECO:0000256" key="1">
    <source>
        <dbReference type="SAM" id="SignalP"/>
    </source>
</evidence>
<reference evidence="2 3" key="1">
    <citation type="submission" date="2018-07" db="EMBL/GenBank/DDBJ databases">
        <title>Complete genome sequence of Psychrobacillus sp. PB01, isolated from iceberg, and comparative genome analysis of Psychrobacillus strains.</title>
        <authorList>
            <person name="Lee P.C."/>
        </authorList>
    </citation>
    <scope>NUCLEOTIDE SEQUENCE [LARGE SCALE GENOMIC DNA]</scope>
    <source>
        <strain evidence="2 3">PB01</strain>
    </source>
</reference>
<proteinExistence type="predicted"/>
<dbReference type="PROSITE" id="PS51257">
    <property type="entry name" value="PROKAR_LIPOPROTEIN"/>
    <property type="match status" value="1"/>
</dbReference>
<evidence type="ECO:0008006" key="4">
    <source>
        <dbReference type="Google" id="ProtNLM"/>
    </source>
</evidence>
<sequence>MLKQWNNQVRIVRVLFFVSLVSLIVSGCSNGMTTGNPTPKDMLKNGDADIFLLEDIVYANAQDIEWVQDTYYTLGNQVGEITKQKVSAFNFNNGTASKLPVGTKIYATGKGFYVAVVDGTEIPYIKLLEG</sequence>
<protein>
    <recommendedName>
        <fullName evidence="4">DUF3221 domain-containing protein</fullName>
    </recommendedName>
</protein>
<dbReference type="AlphaFoldDB" id="A0A5J6SUH3"/>
<keyword evidence="3" id="KW-1185">Reference proteome</keyword>
<keyword evidence="1" id="KW-0732">Signal</keyword>
<accession>A0A5J6SUH3</accession>
<dbReference type="EMBL" id="CP031223">
    <property type="protein sequence ID" value="QFG01163.1"/>
    <property type="molecule type" value="Genomic_DNA"/>
</dbReference>
<feature type="chain" id="PRO_5038742856" description="DUF3221 domain-containing protein" evidence="1">
    <location>
        <begin position="28"/>
        <end position="130"/>
    </location>
</feature>
<feature type="signal peptide" evidence="1">
    <location>
        <begin position="1"/>
        <end position="27"/>
    </location>
</feature>
<dbReference type="OrthoDB" id="1909991at2"/>
<dbReference type="Proteomes" id="UP000325517">
    <property type="component" value="Chromosome"/>
</dbReference>
<name>A0A5J6SUH3_9BACI</name>
<evidence type="ECO:0000313" key="3">
    <source>
        <dbReference type="Proteomes" id="UP000325517"/>
    </source>
</evidence>
<evidence type="ECO:0000313" key="2">
    <source>
        <dbReference type="EMBL" id="QFG01163.1"/>
    </source>
</evidence>
<gene>
    <name evidence="2" type="ORF">PB01_10025</name>
</gene>
<dbReference type="KEGG" id="psyo:PB01_10025"/>
<organism evidence="2 3">
    <name type="scientific">Psychrobacillus glaciei</name>
    <dbReference type="NCBI Taxonomy" id="2283160"/>
    <lineage>
        <taxon>Bacteria</taxon>
        <taxon>Bacillati</taxon>
        <taxon>Bacillota</taxon>
        <taxon>Bacilli</taxon>
        <taxon>Bacillales</taxon>
        <taxon>Bacillaceae</taxon>
        <taxon>Psychrobacillus</taxon>
    </lineage>
</organism>